<gene>
    <name evidence="6" type="ORF">KO353_09095</name>
</gene>
<dbReference type="InterPro" id="IPR050166">
    <property type="entry name" value="ABC_transporter_ATP-bind"/>
</dbReference>
<comment type="similarity">
    <text evidence="1">Belongs to the ABC transporter superfamily.</text>
</comment>
<dbReference type="InterPro" id="IPR003439">
    <property type="entry name" value="ABC_transporter-like_ATP-bd"/>
</dbReference>
<name>A0A975TZQ2_9PROT</name>
<keyword evidence="2" id="KW-0813">Transport</keyword>
<keyword evidence="4 6" id="KW-0067">ATP-binding</keyword>
<dbReference type="GO" id="GO:0005524">
    <property type="term" value="F:ATP binding"/>
    <property type="evidence" value="ECO:0007669"/>
    <property type="project" value="UniProtKB-KW"/>
</dbReference>
<evidence type="ECO:0000256" key="1">
    <source>
        <dbReference type="ARBA" id="ARBA00005417"/>
    </source>
</evidence>
<keyword evidence="3" id="KW-0547">Nucleotide-binding</keyword>
<dbReference type="GO" id="GO:0016887">
    <property type="term" value="F:ATP hydrolysis activity"/>
    <property type="evidence" value="ECO:0007669"/>
    <property type="project" value="InterPro"/>
</dbReference>
<dbReference type="PROSITE" id="PS50893">
    <property type="entry name" value="ABC_TRANSPORTER_2"/>
    <property type="match status" value="1"/>
</dbReference>
<dbReference type="Proteomes" id="UP000694001">
    <property type="component" value="Chromosome"/>
</dbReference>
<dbReference type="AlphaFoldDB" id="A0A975TZQ2"/>
<feature type="domain" description="ABC transporter" evidence="5">
    <location>
        <begin position="20"/>
        <end position="252"/>
    </location>
</feature>
<proteinExistence type="inferred from homology"/>
<evidence type="ECO:0000256" key="3">
    <source>
        <dbReference type="ARBA" id="ARBA00022741"/>
    </source>
</evidence>
<evidence type="ECO:0000259" key="5">
    <source>
        <dbReference type="PROSITE" id="PS50893"/>
    </source>
</evidence>
<dbReference type="SMART" id="SM00382">
    <property type="entry name" value="AAA"/>
    <property type="match status" value="1"/>
</dbReference>
<dbReference type="PANTHER" id="PTHR42788">
    <property type="entry name" value="TAURINE IMPORT ATP-BINDING PROTEIN-RELATED"/>
    <property type="match status" value="1"/>
</dbReference>
<dbReference type="PANTHER" id="PTHR42788:SF13">
    <property type="entry name" value="ALIPHATIC SULFONATES IMPORT ATP-BINDING PROTEIN SSUB"/>
    <property type="match status" value="1"/>
</dbReference>
<dbReference type="Pfam" id="PF00005">
    <property type="entry name" value="ABC_tran"/>
    <property type="match status" value="1"/>
</dbReference>
<keyword evidence="7" id="KW-1185">Reference proteome</keyword>
<protein>
    <submittedName>
        <fullName evidence="6">ABC transporter ATP-binding protein</fullName>
    </submittedName>
</protein>
<evidence type="ECO:0000313" key="6">
    <source>
        <dbReference type="EMBL" id="QXM23490.1"/>
    </source>
</evidence>
<dbReference type="CDD" id="cd03293">
    <property type="entry name" value="ABC_NrtD_SsuB_transporters"/>
    <property type="match status" value="1"/>
</dbReference>
<evidence type="ECO:0000313" key="7">
    <source>
        <dbReference type="Proteomes" id="UP000694001"/>
    </source>
</evidence>
<evidence type="ECO:0000256" key="4">
    <source>
        <dbReference type="ARBA" id="ARBA00022840"/>
    </source>
</evidence>
<dbReference type="PROSITE" id="PS00211">
    <property type="entry name" value="ABC_TRANSPORTER_1"/>
    <property type="match status" value="1"/>
</dbReference>
<evidence type="ECO:0000256" key="2">
    <source>
        <dbReference type="ARBA" id="ARBA00022448"/>
    </source>
</evidence>
<dbReference type="EMBL" id="CP076448">
    <property type="protein sequence ID" value="QXM23490.1"/>
    <property type="molecule type" value="Genomic_DNA"/>
</dbReference>
<accession>A0A975TZQ2</accession>
<dbReference type="InterPro" id="IPR003593">
    <property type="entry name" value="AAA+_ATPase"/>
</dbReference>
<sequence length="280" mass="29910">MEACSVVFDPHRPVSSADAVACRGVGKIWAAGTERAHEALAGIDLDVAAGEFVVLLGPSGCGKSTLLYLIAGLEAPTSGEICFFGDPVERPSPDRSLIFQETSLFPWLSVGQNVAFGLSIRGDPPEARRAAAREALARVGLAAAIDKRPDELSGGMRQRVAVARALAMRPKLLLMDEPFAALDVQTRAKMQDFLLDVSQASGASVLFVTHSIDEAVALADRVVVFTARPGRIKEIVPVPMPRPRDPFAPDCVKLRRLLTEALRSEVDRAFAEQEALAATG</sequence>
<organism evidence="6 7">
    <name type="scientific">Elioraea tepida</name>
    <dbReference type="NCBI Taxonomy" id="2843330"/>
    <lineage>
        <taxon>Bacteria</taxon>
        <taxon>Pseudomonadati</taxon>
        <taxon>Pseudomonadota</taxon>
        <taxon>Alphaproteobacteria</taxon>
        <taxon>Acetobacterales</taxon>
        <taxon>Elioraeaceae</taxon>
        <taxon>Elioraea</taxon>
    </lineage>
</organism>
<dbReference type="KEGG" id="elio:KO353_09095"/>
<reference evidence="6" key="1">
    <citation type="submission" date="2021-06" db="EMBL/GenBank/DDBJ databases">
        <title>Elioraea tepida, sp. nov., a moderately thermophilic aerobic anoxygenic phototrophic bacterium isolated from an alkaline siliceous hot spring mat community in Yellowstone National Park, WY, USA.</title>
        <authorList>
            <person name="Saini M.K."/>
            <person name="Yoshida S."/>
            <person name="Sebastian A."/>
            <person name="Hirose S."/>
            <person name="Hara E."/>
            <person name="Tamaki H."/>
            <person name="Soulier N.T."/>
            <person name="Albert I."/>
            <person name="Hanada S."/>
            <person name="Bryant D.A."/>
            <person name="Tank M."/>
        </authorList>
    </citation>
    <scope>NUCLEOTIDE SEQUENCE</scope>
    <source>
        <strain evidence="6">MS-P2</strain>
    </source>
</reference>
<dbReference type="InterPro" id="IPR017871">
    <property type="entry name" value="ABC_transporter-like_CS"/>
</dbReference>